<evidence type="ECO:0000313" key="2">
    <source>
        <dbReference type="EMBL" id="EKE26944.1"/>
    </source>
</evidence>
<feature type="transmembrane region" description="Helical" evidence="1">
    <location>
        <begin position="120"/>
        <end position="153"/>
    </location>
</feature>
<name>K2G9U8_9BACT</name>
<sequence>MDSMIKRILKLIKNANFVFKSYVSSFIVASATTHCGTRFSHKFHYFLKILIIKISLQNVNFVRNLKKQIFGFFSLIGTYIYFPFSAFANSDDLPFENDYSLPAFYQTKWSSWILKLESPYYFILVIIKQIVIYTWIISIIAIMIGWIMFLTSMWKEEQFKKAKNVIIYSIVWVVVSISSYALVDIINNLSLK</sequence>
<keyword evidence="1" id="KW-1133">Transmembrane helix</keyword>
<feature type="transmembrane region" description="Helical" evidence="1">
    <location>
        <begin position="69"/>
        <end position="88"/>
    </location>
</feature>
<accession>K2G9U8</accession>
<dbReference type="EMBL" id="AMFJ01000629">
    <property type="protein sequence ID" value="EKE26944.1"/>
    <property type="molecule type" value="Genomic_DNA"/>
</dbReference>
<keyword evidence="1" id="KW-0812">Transmembrane</keyword>
<proteinExistence type="predicted"/>
<comment type="caution">
    <text evidence="2">The sequence shown here is derived from an EMBL/GenBank/DDBJ whole genome shotgun (WGS) entry which is preliminary data.</text>
</comment>
<keyword evidence="1" id="KW-0472">Membrane</keyword>
<protein>
    <submittedName>
        <fullName evidence="2">Uncharacterized protein</fullName>
    </submittedName>
</protein>
<reference evidence="2" key="1">
    <citation type="journal article" date="2012" name="Science">
        <title>Fermentation, hydrogen, and sulfur metabolism in multiple uncultivated bacterial phyla.</title>
        <authorList>
            <person name="Wrighton K.C."/>
            <person name="Thomas B.C."/>
            <person name="Sharon I."/>
            <person name="Miller C.S."/>
            <person name="Castelle C.J."/>
            <person name="VerBerkmoes N.C."/>
            <person name="Wilkins M.J."/>
            <person name="Hettich R.L."/>
            <person name="Lipton M.S."/>
            <person name="Williams K.H."/>
            <person name="Long P.E."/>
            <person name="Banfield J.F."/>
        </authorList>
    </citation>
    <scope>NUCLEOTIDE SEQUENCE [LARGE SCALE GENOMIC DNA]</scope>
</reference>
<dbReference type="AlphaFoldDB" id="K2G9U8"/>
<gene>
    <name evidence="2" type="ORF">ACD_4C00113G0005</name>
</gene>
<organism evidence="2">
    <name type="scientific">uncultured bacterium</name>
    <name type="common">gcode 4</name>
    <dbReference type="NCBI Taxonomy" id="1234023"/>
    <lineage>
        <taxon>Bacteria</taxon>
        <taxon>environmental samples</taxon>
    </lineage>
</organism>
<evidence type="ECO:0000256" key="1">
    <source>
        <dbReference type="SAM" id="Phobius"/>
    </source>
</evidence>
<feature type="transmembrane region" description="Helical" evidence="1">
    <location>
        <begin position="165"/>
        <end position="183"/>
    </location>
</feature>